<dbReference type="Proteomes" id="UP000449547">
    <property type="component" value="Unassembled WGS sequence"/>
</dbReference>
<dbReference type="AlphaFoldDB" id="A0A642UW07"/>
<protein>
    <recommendedName>
        <fullName evidence="1">Serine aminopeptidase S33 domain-containing protein</fullName>
    </recommendedName>
</protein>
<proteinExistence type="predicted"/>
<dbReference type="Pfam" id="PF12146">
    <property type="entry name" value="Hydrolase_4"/>
    <property type="match status" value="1"/>
</dbReference>
<reference evidence="2 3" key="1">
    <citation type="submission" date="2019-07" db="EMBL/GenBank/DDBJ databases">
        <title>Genome assembly of two rare yeast pathogens: Diutina rugosa and Trichomonascus ciferrii.</title>
        <authorList>
            <person name="Mixao V."/>
            <person name="Saus E."/>
            <person name="Hansen A."/>
            <person name="Lass-Flor C."/>
            <person name="Gabaldon T."/>
        </authorList>
    </citation>
    <scope>NUCLEOTIDE SEQUENCE [LARGE SCALE GENOMIC DNA]</scope>
    <source>
        <strain evidence="2 3">CBS 613</strain>
    </source>
</reference>
<dbReference type="InterPro" id="IPR029058">
    <property type="entry name" value="AB_hydrolase_fold"/>
</dbReference>
<evidence type="ECO:0000259" key="1">
    <source>
        <dbReference type="Pfam" id="PF12146"/>
    </source>
</evidence>
<evidence type="ECO:0000313" key="2">
    <source>
        <dbReference type="EMBL" id="KAA8906443.1"/>
    </source>
</evidence>
<keyword evidence="3" id="KW-1185">Reference proteome</keyword>
<dbReference type="InterPro" id="IPR022742">
    <property type="entry name" value="Hydrolase_4"/>
</dbReference>
<sequence>MPAAPIPYQAKNEPVESYEDYNGAHFKIVRWKPDSSVPYLGKVFYVHGFGEDSIVYTRFFDNLASNGVEVFFFGQRGAQETSPKAIGKTDEFHVFDDVDHFLKGELDARTDPNEKFIMMGHSMGGGIVLNYGIHGKYRDQLRGIVACGPLVELHPKSQVNIVVRKLQPLINKIAPWLTIDSGLNFDHITSDDSWRKWLKDSDPVLVGTIRQYNDMFVRGSALLDPAYVAKWDKNIPVLVVHGTDDFINDIEASKKFDSLLPAQVQHEHYPAAKGRHSLFIEKQEIYDAVFDKVIKFIENTKNN</sequence>
<dbReference type="RefSeq" id="XP_034014153.1">
    <property type="nucleotide sequence ID" value="XM_034153520.1"/>
</dbReference>
<accession>A0A642UW07</accession>
<name>A0A642UW07_DIURU</name>
<dbReference type="VEuPathDB" id="FungiDB:DIURU_001021"/>
<dbReference type="PANTHER" id="PTHR11614">
    <property type="entry name" value="PHOSPHOLIPASE-RELATED"/>
    <property type="match status" value="1"/>
</dbReference>
<evidence type="ECO:0000313" key="3">
    <source>
        <dbReference type="Proteomes" id="UP000449547"/>
    </source>
</evidence>
<dbReference type="EMBL" id="SWFT01000034">
    <property type="protein sequence ID" value="KAA8906443.1"/>
    <property type="molecule type" value="Genomic_DNA"/>
</dbReference>
<dbReference type="OMA" id="RQFNDMF"/>
<dbReference type="InterPro" id="IPR051044">
    <property type="entry name" value="MAG_DAG_Lipase"/>
</dbReference>
<dbReference type="Gene3D" id="3.40.50.1820">
    <property type="entry name" value="alpha/beta hydrolase"/>
    <property type="match status" value="1"/>
</dbReference>
<dbReference type="SUPFAM" id="SSF53474">
    <property type="entry name" value="alpha/beta-Hydrolases"/>
    <property type="match status" value="1"/>
</dbReference>
<feature type="domain" description="Serine aminopeptidase S33" evidence="1">
    <location>
        <begin position="41"/>
        <end position="283"/>
    </location>
</feature>
<dbReference type="GeneID" id="54779674"/>
<organism evidence="2 3">
    <name type="scientific">Diutina rugosa</name>
    <name type="common">Yeast</name>
    <name type="synonym">Candida rugosa</name>
    <dbReference type="NCBI Taxonomy" id="5481"/>
    <lineage>
        <taxon>Eukaryota</taxon>
        <taxon>Fungi</taxon>
        <taxon>Dikarya</taxon>
        <taxon>Ascomycota</taxon>
        <taxon>Saccharomycotina</taxon>
        <taxon>Pichiomycetes</taxon>
        <taxon>Debaryomycetaceae</taxon>
        <taxon>Diutina</taxon>
    </lineage>
</organism>
<comment type="caution">
    <text evidence="2">The sequence shown here is derived from an EMBL/GenBank/DDBJ whole genome shotgun (WGS) entry which is preliminary data.</text>
</comment>
<gene>
    <name evidence="2" type="ORF">DIURU_001021</name>
</gene>
<dbReference type="OrthoDB" id="10249433at2759"/>